<evidence type="ECO:0000256" key="1">
    <source>
        <dbReference type="SAM" id="MobiDB-lite"/>
    </source>
</evidence>
<dbReference type="SUPFAM" id="SSF52777">
    <property type="entry name" value="CoA-dependent acyltransferases"/>
    <property type="match status" value="2"/>
</dbReference>
<comment type="caution">
    <text evidence="3">The sequence shown here is derived from an EMBL/GenBank/DDBJ whole genome shotgun (WGS) entry which is preliminary data.</text>
</comment>
<feature type="region of interest" description="Disordered" evidence="1">
    <location>
        <begin position="1"/>
        <end position="23"/>
    </location>
</feature>
<accession>A0A656JU54</accession>
<sequence length="347" mass="38192">MQGDDQPLPRDKPEGSMRTRDAAHASSWLSKDLTHKLLKVAPAAYRTQVNDLLLTALAQVLCEWSQQPSVLVQLEGHGREDLFDNTDLSRTVGWFSSLFPVRLTPHIAPGVSLCGIKEQLRAVPNKGIGYGVLRHMADSTFAQPLAALPQARVTFNYLGQFDGSFNEQQGALFVPSADSVGVALCEDGPLGNWLSLNGQVFDGQLQLDWTFSCEVYQASTIDTLARRYEQALTTLIEHCIAGHQGVTPSDFPLAQLTQAQLDALPIAAGEIEDIYPLSPMQQGMLFHSLFDSGAGNYINQMRVNISGLDMPRFHNAWQSAVNNHEVLRSCFVSQSEQSLQVVQRQVT</sequence>
<reference evidence="3 4" key="1">
    <citation type="journal article" date="2013" name="PLoS Pathog.">
        <title>Genomic analysis of the Kiwifruit pathogen Pseudomonas syringae pv. actinidiae provides insight into the origins of an emergent plant disease.</title>
        <authorList>
            <person name="McCann H.C."/>
            <person name="Rikkerink E.H."/>
            <person name="Bertels F."/>
            <person name="Fiers M."/>
            <person name="Lu A."/>
            <person name="Rees-George J."/>
            <person name="Andersen M.T."/>
            <person name="Gleave A.P."/>
            <person name="Haubold B."/>
            <person name="Wohlers M.W."/>
            <person name="Guttman D.S."/>
            <person name="Wang P.W."/>
            <person name="Straub C."/>
            <person name="Vanneste J.L."/>
            <person name="Rainey P.B."/>
            <person name="Templeton M.D."/>
        </authorList>
    </citation>
    <scope>NUCLEOTIDE SEQUENCE [LARGE SCALE GENOMIC DNA]</scope>
    <source>
        <strain evidence="3 4">ICMP 19096</strain>
    </source>
</reference>
<dbReference type="AlphaFoldDB" id="A0A656JU54"/>
<evidence type="ECO:0000313" key="4">
    <source>
        <dbReference type="Proteomes" id="UP000018849"/>
    </source>
</evidence>
<dbReference type="GO" id="GO:0003824">
    <property type="term" value="F:catalytic activity"/>
    <property type="evidence" value="ECO:0007669"/>
    <property type="project" value="InterPro"/>
</dbReference>
<feature type="non-terminal residue" evidence="3">
    <location>
        <position position="347"/>
    </location>
</feature>
<feature type="compositionally biased region" description="Basic and acidic residues" evidence="1">
    <location>
        <begin position="7"/>
        <end position="23"/>
    </location>
</feature>
<name>A0A656JU54_PSESF</name>
<proteinExistence type="predicted"/>
<evidence type="ECO:0000313" key="3">
    <source>
        <dbReference type="EMBL" id="EPN54930.1"/>
    </source>
</evidence>
<gene>
    <name evidence="3" type="ORF">A245_24971</name>
</gene>
<dbReference type="EMBL" id="AOKF01002151">
    <property type="protein sequence ID" value="EPN54930.1"/>
    <property type="molecule type" value="Genomic_DNA"/>
</dbReference>
<dbReference type="InterPro" id="IPR001242">
    <property type="entry name" value="Condensation_dom"/>
</dbReference>
<dbReference type="Gene3D" id="3.30.559.30">
    <property type="entry name" value="Nonribosomal peptide synthetase, condensation domain"/>
    <property type="match status" value="1"/>
</dbReference>
<dbReference type="InterPro" id="IPR010060">
    <property type="entry name" value="NRPS_synth"/>
</dbReference>
<dbReference type="InterPro" id="IPR023213">
    <property type="entry name" value="CAT-like_dom_sf"/>
</dbReference>
<dbReference type="PANTHER" id="PTHR45398">
    <property type="match status" value="1"/>
</dbReference>
<dbReference type="Proteomes" id="UP000018849">
    <property type="component" value="Unassembled WGS sequence"/>
</dbReference>
<dbReference type="Gene3D" id="3.30.559.10">
    <property type="entry name" value="Chloramphenicol acetyltransferase-like domain"/>
    <property type="match status" value="1"/>
</dbReference>
<feature type="domain" description="Condensation" evidence="2">
    <location>
        <begin position="272"/>
        <end position="344"/>
    </location>
</feature>
<dbReference type="NCBIfam" id="TIGR01720">
    <property type="entry name" value="NRPS-para261"/>
    <property type="match status" value="1"/>
</dbReference>
<feature type="domain" description="Condensation" evidence="2">
    <location>
        <begin position="7"/>
        <end position="241"/>
    </location>
</feature>
<dbReference type="PANTHER" id="PTHR45398:SF1">
    <property type="entry name" value="ENZYME, PUTATIVE (JCVI)-RELATED"/>
    <property type="match status" value="1"/>
</dbReference>
<dbReference type="Pfam" id="PF00668">
    <property type="entry name" value="Condensation"/>
    <property type="match status" value="2"/>
</dbReference>
<protein>
    <submittedName>
        <fullName evidence="3">Pyoverdine sidechain peptide synthetase II, D-Asp-L-Thr component</fullName>
    </submittedName>
</protein>
<organism evidence="3 4">
    <name type="scientific">Pseudomonas syringae pv. actinidiae ICMP 19096</name>
    <dbReference type="NCBI Taxonomy" id="1194405"/>
    <lineage>
        <taxon>Bacteria</taxon>
        <taxon>Pseudomonadati</taxon>
        <taxon>Pseudomonadota</taxon>
        <taxon>Gammaproteobacteria</taxon>
        <taxon>Pseudomonadales</taxon>
        <taxon>Pseudomonadaceae</taxon>
        <taxon>Pseudomonas</taxon>
        <taxon>Pseudomonas syringae</taxon>
    </lineage>
</organism>
<evidence type="ECO:0000259" key="2">
    <source>
        <dbReference type="Pfam" id="PF00668"/>
    </source>
</evidence>